<sequence>MTAATLAAYPAPGSGPAELAVLLSTAVQIEPELIRAVRLACAPGRDVGAEGDLWFSDWVGVRSADAVRLRGELLPDLRNRLVARLAADRRDPAWRVRETVAAVHAGRSPALRLEERITWAAVSRAAGDPDAEDAEELLRSAVRAAVEPGRAGVAGWFGAAFRRLPSSVQQTVPAWQLLQTTDAAGSTTAPEDLPLDLADVAALGDRVADTTVRVRHDGWDLTFNYTGSAPAQVLSVPDTRPRILQVRWGSGRQRQQRILRVEPDRPTTVEVGGAPVRVQTGRGSVYLLEPATHTAVATGTAPGPAAVGRGELIWGGVPARNSHLRGRPNLLAVLHDELLHRSTVVLQGMAGVGKTQLAIEYTYRHQEEYQLVWWVPAEQVQAVRRSLNSLAQRLGLPPSDDINETTRTVLDWLVTADMPWLLVYDNAASFDDIGELLPSGGGHVIITTRNPAFRSQHHVIEVDVMTRAESIDLLLRRMNTDGGDHTISTGDADRLAERLGDLPLALEQAAAYLDATATPATEYINLLEEHQHELLSEGKPASYPATVSATVQLALEQLRSQNPASVQLFQLFGFLGSEPVSLSLLRRGARGRVTPPLGRMLINQIDLNRAVRDLSRHGLAKIDAGQRVQVHRLVQAILRDAMSPEEAERTLKDVQAILSAANPGDPDEVGDFERQAELGPHIQPANLVGASDPDARQVVLDHARYLYLIGEYENSRAIAEGAASAWERTFGRDAENTLRARSIQSAALRALGDGPGAAALTRETYELSRARLGAEHEFPLLLSLQVGHDLRIAGQWQEALDLDRGAVEACRVVFGDSVYTRRAEGNLATDLRLLGFHTEALRLDGERGLPAREGARGPAADARRVAAQLDIAQDTYAAGDYTTMLRVVEQWRPTVVQLHGARHPLSMIAGRLTAIALRKLGRHAEAADTAREAALGAEARFGPDNELTLATRVTLANAYRQIGDLDEAQRIFTDTINRYRVVFGDMHPFTLIARHNMAIVHRARGDVTTASAVDRLCYNQFRIGLPNGHHYMRSSAASLATDLALTGETTEAAALSRLAVELDRDDWDHPDALLRVVNLARDTGSDESAALHGLAAQLGDHHPDVTRLREGGRAELDIEPLPT</sequence>
<dbReference type="InterPro" id="IPR011990">
    <property type="entry name" value="TPR-like_helical_dom_sf"/>
</dbReference>
<dbReference type="GO" id="GO:0043531">
    <property type="term" value="F:ADP binding"/>
    <property type="evidence" value="ECO:0007669"/>
    <property type="project" value="InterPro"/>
</dbReference>
<dbReference type="InterPro" id="IPR002182">
    <property type="entry name" value="NB-ARC"/>
</dbReference>
<dbReference type="AlphaFoldDB" id="A0A919SV35"/>
<evidence type="ECO:0000259" key="1">
    <source>
        <dbReference type="Pfam" id="PF00931"/>
    </source>
</evidence>
<dbReference type="Proteomes" id="UP000681340">
    <property type="component" value="Unassembled WGS sequence"/>
</dbReference>
<dbReference type="SUPFAM" id="SSF48452">
    <property type="entry name" value="TPR-like"/>
    <property type="match status" value="2"/>
</dbReference>
<dbReference type="SUPFAM" id="SSF52540">
    <property type="entry name" value="P-loop containing nucleoside triphosphate hydrolases"/>
    <property type="match status" value="1"/>
</dbReference>
<accession>A0A919SV35</accession>
<keyword evidence="3" id="KW-1185">Reference proteome</keyword>
<comment type="caution">
    <text evidence="2">The sequence shown here is derived from an EMBL/GenBank/DDBJ whole genome shotgun (WGS) entry which is preliminary data.</text>
</comment>
<dbReference type="EMBL" id="BOQL01000067">
    <property type="protein sequence ID" value="GIM77583.1"/>
    <property type="molecule type" value="Genomic_DNA"/>
</dbReference>
<name>A0A919SV35_9ACTN</name>
<dbReference type="PANTHER" id="PTHR35205">
    <property type="entry name" value="NB-ARC AND TPR DOMAIN PROTEIN"/>
    <property type="match status" value="1"/>
</dbReference>
<protein>
    <recommendedName>
        <fullName evidence="1">NB-ARC domain-containing protein</fullName>
    </recommendedName>
</protein>
<dbReference type="PANTHER" id="PTHR35205:SF1">
    <property type="entry name" value="ZU5 DOMAIN-CONTAINING PROTEIN"/>
    <property type="match status" value="1"/>
</dbReference>
<gene>
    <name evidence="2" type="ORF">Aau02nite_76560</name>
</gene>
<proteinExistence type="predicted"/>
<reference evidence="2" key="1">
    <citation type="submission" date="2021-03" db="EMBL/GenBank/DDBJ databases">
        <title>Whole genome shotgun sequence of Actinoplanes auranticolor NBRC 12245.</title>
        <authorList>
            <person name="Komaki H."/>
            <person name="Tamura T."/>
        </authorList>
    </citation>
    <scope>NUCLEOTIDE SEQUENCE</scope>
    <source>
        <strain evidence="2">NBRC 12245</strain>
    </source>
</reference>
<dbReference type="InterPro" id="IPR027417">
    <property type="entry name" value="P-loop_NTPase"/>
</dbReference>
<dbReference type="Gene3D" id="3.40.50.300">
    <property type="entry name" value="P-loop containing nucleotide triphosphate hydrolases"/>
    <property type="match status" value="1"/>
</dbReference>
<dbReference type="Gene3D" id="1.25.40.10">
    <property type="entry name" value="Tetratricopeptide repeat domain"/>
    <property type="match status" value="2"/>
</dbReference>
<dbReference type="RefSeq" id="WP_212993489.1">
    <property type="nucleotide sequence ID" value="NZ_BAABEA010000045.1"/>
</dbReference>
<feature type="domain" description="NB-ARC" evidence="1">
    <location>
        <begin position="342"/>
        <end position="474"/>
    </location>
</feature>
<organism evidence="2 3">
    <name type="scientific">Actinoplanes auranticolor</name>
    <dbReference type="NCBI Taxonomy" id="47988"/>
    <lineage>
        <taxon>Bacteria</taxon>
        <taxon>Bacillati</taxon>
        <taxon>Actinomycetota</taxon>
        <taxon>Actinomycetes</taxon>
        <taxon>Micromonosporales</taxon>
        <taxon>Micromonosporaceae</taxon>
        <taxon>Actinoplanes</taxon>
    </lineage>
</organism>
<dbReference type="Pfam" id="PF13424">
    <property type="entry name" value="TPR_12"/>
    <property type="match status" value="1"/>
</dbReference>
<evidence type="ECO:0000313" key="2">
    <source>
        <dbReference type="EMBL" id="GIM77583.1"/>
    </source>
</evidence>
<evidence type="ECO:0000313" key="3">
    <source>
        <dbReference type="Proteomes" id="UP000681340"/>
    </source>
</evidence>
<dbReference type="Pfam" id="PF00931">
    <property type="entry name" value="NB-ARC"/>
    <property type="match status" value="1"/>
</dbReference>
<dbReference type="NCBIfam" id="NF040586">
    <property type="entry name" value="FxSxx_TPR"/>
    <property type="match status" value="1"/>
</dbReference>